<dbReference type="SUPFAM" id="SSF89372">
    <property type="entry name" value="Fucose-specific lectin"/>
    <property type="match status" value="2"/>
</dbReference>
<reference evidence="3" key="2">
    <citation type="submission" date="2023-05" db="EMBL/GenBank/DDBJ databases">
        <authorList>
            <consortium name="Lawrence Berkeley National Laboratory"/>
            <person name="Steindorff A."/>
            <person name="Hensen N."/>
            <person name="Bonometti L."/>
            <person name="Westerberg I."/>
            <person name="Brannstrom I.O."/>
            <person name="Guillou S."/>
            <person name="Cros-Aarteil S."/>
            <person name="Calhoun S."/>
            <person name="Haridas S."/>
            <person name="Kuo A."/>
            <person name="Mondo S."/>
            <person name="Pangilinan J."/>
            <person name="Riley R."/>
            <person name="Labutti K."/>
            <person name="Andreopoulos B."/>
            <person name="Lipzen A."/>
            <person name="Chen C."/>
            <person name="Yanf M."/>
            <person name="Daum C."/>
            <person name="Ng V."/>
            <person name="Clum A."/>
            <person name="Ohm R."/>
            <person name="Martin F."/>
            <person name="Silar P."/>
            <person name="Natvig D."/>
            <person name="Lalanne C."/>
            <person name="Gautier V."/>
            <person name="Ament-Velasquez S.L."/>
            <person name="Kruys A."/>
            <person name="Hutchinson M.I."/>
            <person name="Powell A.J."/>
            <person name="Barry K."/>
            <person name="Miller A.N."/>
            <person name="Grigoriev I.V."/>
            <person name="Debuchy R."/>
            <person name="Gladieux P."/>
            <person name="Thoren M.H."/>
            <person name="Johannesson H."/>
        </authorList>
    </citation>
    <scope>NUCLEOTIDE SEQUENCE</scope>
    <source>
        <strain evidence="3">PSN293</strain>
    </source>
</reference>
<feature type="compositionally biased region" description="Low complexity" evidence="1">
    <location>
        <begin position="202"/>
        <end position="217"/>
    </location>
</feature>
<reference evidence="3" key="1">
    <citation type="journal article" date="2023" name="Mol. Phylogenet. Evol.">
        <title>Genome-scale phylogeny and comparative genomics of the fungal order Sordariales.</title>
        <authorList>
            <person name="Hensen N."/>
            <person name="Bonometti L."/>
            <person name="Westerberg I."/>
            <person name="Brannstrom I.O."/>
            <person name="Guillou S."/>
            <person name="Cros-Aarteil S."/>
            <person name="Calhoun S."/>
            <person name="Haridas S."/>
            <person name="Kuo A."/>
            <person name="Mondo S."/>
            <person name="Pangilinan J."/>
            <person name="Riley R."/>
            <person name="LaButti K."/>
            <person name="Andreopoulos B."/>
            <person name="Lipzen A."/>
            <person name="Chen C."/>
            <person name="Yan M."/>
            <person name="Daum C."/>
            <person name="Ng V."/>
            <person name="Clum A."/>
            <person name="Steindorff A."/>
            <person name="Ohm R.A."/>
            <person name="Martin F."/>
            <person name="Silar P."/>
            <person name="Natvig D.O."/>
            <person name="Lalanne C."/>
            <person name="Gautier V."/>
            <person name="Ament-Velasquez S.L."/>
            <person name="Kruys A."/>
            <person name="Hutchinson M.I."/>
            <person name="Powell A.J."/>
            <person name="Barry K."/>
            <person name="Miller A.N."/>
            <person name="Grigoriev I.V."/>
            <person name="Debuchy R."/>
            <person name="Gladieux P."/>
            <person name="Hiltunen Thoren M."/>
            <person name="Johannesson H."/>
        </authorList>
    </citation>
    <scope>NUCLEOTIDE SEQUENCE</scope>
    <source>
        <strain evidence="3">PSN293</strain>
    </source>
</reference>
<feature type="region of interest" description="Disordered" evidence="1">
    <location>
        <begin position="202"/>
        <end position="227"/>
    </location>
</feature>
<feature type="region of interest" description="Disordered" evidence="1">
    <location>
        <begin position="121"/>
        <end position="140"/>
    </location>
</feature>
<keyword evidence="2" id="KW-0472">Membrane</keyword>
<evidence type="ECO:0000256" key="1">
    <source>
        <dbReference type="SAM" id="MobiDB-lite"/>
    </source>
</evidence>
<dbReference type="Proteomes" id="UP001301769">
    <property type="component" value="Unassembled WGS sequence"/>
</dbReference>
<keyword evidence="2" id="KW-0812">Transmembrane</keyword>
<proteinExistence type="predicted"/>
<protein>
    <recommendedName>
        <fullName evidence="5">Fucose-specific lectin</fullName>
    </recommendedName>
</protein>
<gene>
    <name evidence="3" type="ORF">QBC37DRAFT_461604</name>
</gene>
<evidence type="ECO:0000256" key="2">
    <source>
        <dbReference type="SAM" id="Phobius"/>
    </source>
</evidence>
<dbReference type="AlphaFoldDB" id="A0AAN6XUM6"/>
<evidence type="ECO:0008006" key="5">
    <source>
        <dbReference type="Google" id="ProtNLM"/>
    </source>
</evidence>
<name>A0AAN6XUM6_9PEZI</name>
<organism evidence="3 4">
    <name type="scientific">Rhypophila decipiens</name>
    <dbReference type="NCBI Taxonomy" id="261697"/>
    <lineage>
        <taxon>Eukaryota</taxon>
        <taxon>Fungi</taxon>
        <taxon>Dikarya</taxon>
        <taxon>Ascomycota</taxon>
        <taxon>Pezizomycotina</taxon>
        <taxon>Sordariomycetes</taxon>
        <taxon>Sordariomycetidae</taxon>
        <taxon>Sordariales</taxon>
        <taxon>Naviculisporaceae</taxon>
        <taxon>Rhypophila</taxon>
    </lineage>
</organism>
<feature type="transmembrane region" description="Helical" evidence="2">
    <location>
        <begin position="96"/>
        <end position="118"/>
    </location>
</feature>
<accession>A0AAN6XUM6</accession>
<sequence>MESEEDKEPSRLPVRQNSWSALPEVHYHPDSSHLPEPVVVTDFPEVVPDDRDKQTAATYYNYHSSLSNHAELAATTSTNDIDGKSPGVRKWGRKKVVLGVSITVVVLAIVAIAVSIVVSQRNGNSANHETKTDNSTSTSTTTAAALFGTPTSFPSQLPASTCSGTNICPALLASANLPSSNTTLLFARSSSSEIQYREIITTNNNNNKNNSTNSSNNEMSKWKSPNWTRLGSTNKFTSQPSTISSSNNRIDVFAVSAEGDESPNYITYTNGIWESEWISLGGVAKSPAVVCSTSPGSNMIVSVIGGNAGIWRKSTENGGNFWGPSGARGGLWGDDGGAVDASLGSVCVGSEEGGGNRYFVEAGCGTEMDGRFPRWKIWNDSSSGVGNGWYVNSTGGDWFEGEGVACRGNPTLVWLPGQTKEITCFVVGAEDQAIWFFNISAESGSQMGEPVSLGGRFQSVVEYFLTGTRLDLLAVGEDARLKHKVYVDGRWDDAWEDLGGYFNSAPKVVRLNESAVAVFGIGPNGVVIHSIFPVGTDATNTWGLQQWYEDGGKMSSLSY</sequence>
<evidence type="ECO:0000313" key="4">
    <source>
        <dbReference type="Proteomes" id="UP001301769"/>
    </source>
</evidence>
<evidence type="ECO:0000313" key="3">
    <source>
        <dbReference type="EMBL" id="KAK4206041.1"/>
    </source>
</evidence>
<dbReference type="EMBL" id="MU858540">
    <property type="protein sequence ID" value="KAK4206041.1"/>
    <property type="molecule type" value="Genomic_DNA"/>
</dbReference>
<keyword evidence="2" id="KW-1133">Transmembrane helix</keyword>
<comment type="caution">
    <text evidence="3">The sequence shown here is derived from an EMBL/GenBank/DDBJ whole genome shotgun (WGS) entry which is preliminary data.</text>
</comment>
<keyword evidence="4" id="KW-1185">Reference proteome</keyword>